<evidence type="ECO:0000259" key="2">
    <source>
        <dbReference type="Pfam" id="PF14534"/>
    </source>
</evidence>
<gene>
    <name evidence="3" type="ORF">SAMN05660918_1145</name>
</gene>
<proteinExistence type="predicted"/>
<dbReference type="AlphaFoldDB" id="A0A1H6SB69"/>
<organism evidence="3 4">
    <name type="scientific">Flavobacterium terrigena</name>
    <dbReference type="NCBI Taxonomy" id="402734"/>
    <lineage>
        <taxon>Bacteria</taxon>
        <taxon>Pseudomonadati</taxon>
        <taxon>Bacteroidota</taxon>
        <taxon>Flavobacteriia</taxon>
        <taxon>Flavobacteriales</taxon>
        <taxon>Flavobacteriaceae</taxon>
        <taxon>Flavobacterium</taxon>
    </lineage>
</organism>
<dbReference type="OrthoDB" id="1119084at2"/>
<dbReference type="RefSeq" id="WP_091309466.1">
    <property type="nucleotide sequence ID" value="NZ_CBCSJU010000005.1"/>
</dbReference>
<name>A0A1H6SB69_9FLAO</name>
<evidence type="ECO:0000256" key="1">
    <source>
        <dbReference type="SAM" id="SignalP"/>
    </source>
</evidence>
<sequence length="159" mass="17961">MKAITFFKSLFILTLLLITFSCQEKKVDTKEESEKLMQASRDWSAAANSRDIEKILSYWTDDAILISAGEPELKGKKAIREMVEASLKNPGFSISWEPISAEVSESGDMGYIIEKSKIIEKDSTGKEKIMTFQVVNIWKKQKDGSWKNAVDIMSPDSLK</sequence>
<dbReference type="SUPFAM" id="SSF54427">
    <property type="entry name" value="NTF2-like"/>
    <property type="match status" value="1"/>
</dbReference>
<dbReference type="STRING" id="402734.SAMN05660918_1145"/>
<evidence type="ECO:0000313" key="4">
    <source>
        <dbReference type="Proteomes" id="UP000199702"/>
    </source>
</evidence>
<keyword evidence="4" id="KW-1185">Reference proteome</keyword>
<dbReference type="Gene3D" id="3.10.450.50">
    <property type="match status" value="1"/>
</dbReference>
<protein>
    <recommendedName>
        <fullName evidence="2">DUF4440 domain-containing protein</fullName>
    </recommendedName>
</protein>
<feature type="chain" id="PRO_5011604943" description="DUF4440 domain-containing protein" evidence="1">
    <location>
        <begin position="25"/>
        <end position="159"/>
    </location>
</feature>
<evidence type="ECO:0000313" key="3">
    <source>
        <dbReference type="EMBL" id="SEI61260.1"/>
    </source>
</evidence>
<reference evidence="4" key="1">
    <citation type="submission" date="2016-10" db="EMBL/GenBank/DDBJ databases">
        <authorList>
            <person name="Varghese N."/>
            <person name="Submissions S."/>
        </authorList>
    </citation>
    <scope>NUCLEOTIDE SEQUENCE [LARGE SCALE GENOMIC DNA]</scope>
    <source>
        <strain evidence="4">DSM 17934</strain>
    </source>
</reference>
<dbReference type="PROSITE" id="PS51257">
    <property type="entry name" value="PROKAR_LIPOPROTEIN"/>
    <property type="match status" value="1"/>
</dbReference>
<dbReference type="Pfam" id="PF14534">
    <property type="entry name" value="DUF4440"/>
    <property type="match status" value="1"/>
</dbReference>
<dbReference type="InterPro" id="IPR032710">
    <property type="entry name" value="NTF2-like_dom_sf"/>
</dbReference>
<dbReference type="Proteomes" id="UP000199702">
    <property type="component" value="Unassembled WGS sequence"/>
</dbReference>
<keyword evidence="1" id="KW-0732">Signal</keyword>
<feature type="signal peptide" evidence="1">
    <location>
        <begin position="1"/>
        <end position="24"/>
    </location>
</feature>
<dbReference type="EMBL" id="FNYA01000002">
    <property type="protein sequence ID" value="SEI61260.1"/>
    <property type="molecule type" value="Genomic_DNA"/>
</dbReference>
<feature type="domain" description="DUF4440" evidence="2">
    <location>
        <begin position="37"/>
        <end position="147"/>
    </location>
</feature>
<dbReference type="InterPro" id="IPR027843">
    <property type="entry name" value="DUF4440"/>
</dbReference>
<accession>A0A1H6SB69</accession>